<evidence type="ECO:0000313" key="1">
    <source>
        <dbReference type="EMBL" id="KAH7110286.1"/>
    </source>
</evidence>
<sequence>LTEASAISIKSPVLSPENITIPFTSCLSSIGISKDKCWIMWQKKRLLWLPVLFRPRCSAVSGSSVMIGCNSGRVIIMRF</sequence>
<keyword evidence="2" id="KW-1185">Reference proteome</keyword>
<comment type="caution">
    <text evidence="1">The sequence shown here is derived from an EMBL/GenBank/DDBJ whole genome shotgun (WGS) entry which is preliminary data.</text>
</comment>
<accession>A0A9P9D071</accession>
<dbReference type="AlphaFoldDB" id="A0A9P9D071"/>
<feature type="non-terminal residue" evidence="1">
    <location>
        <position position="79"/>
    </location>
</feature>
<proteinExistence type="predicted"/>
<organism evidence="1 2">
    <name type="scientific">Dactylonectria macrodidyma</name>
    <dbReference type="NCBI Taxonomy" id="307937"/>
    <lineage>
        <taxon>Eukaryota</taxon>
        <taxon>Fungi</taxon>
        <taxon>Dikarya</taxon>
        <taxon>Ascomycota</taxon>
        <taxon>Pezizomycotina</taxon>
        <taxon>Sordariomycetes</taxon>
        <taxon>Hypocreomycetidae</taxon>
        <taxon>Hypocreales</taxon>
        <taxon>Nectriaceae</taxon>
        <taxon>Dactylonectria</taxon>
    </lineage>
</organism>
<evidence type="ECO:0000313" key="2">
    <source>
        <dbReference type="Proteomes" id="UP000738349"/>
    </source>
</evidence>
<dbReference type="Proteomes" id="UP000738349">
    <property type="component" value="Unassembled WGS sequence"/>
</dbReference>
<reference evidence="1" key="1">
    <citation type="journal article" date="2021" name="Nat. Commun.">
        <title>Genetic determinants of endophytism in the Arabidopsis root mycobiome.</title>
        <authorList>
            <person name="Mesny F."/>
            <person name="Miyauchi S."/>
            <person name="Thiergart T."/>
            <person name="Pickel B."/>
            <person name="Atanasova L."/>
            <person name="Karlsson M."/>
            <person name="Huettel B."/>
            <person name="Barry K.W."/>
            <person name="Haridas S."/>
            <person name="Chen C."/>
            <person name="Bauer D."/>
            <person name="Andreopoulos W."/>
            <person name="Pangilinan J."/>
            <person name="LaButti K."/>
            <person name="Riley R."/>
            <person name="Lipzen A."/>
            <person name="Clum A."/>
            <person name="Drula E."/>
            <person name="Henrissat B."/>
            <person name="Kohler A."/>
            <person name="Grigoriev I.V."/>
            <person name="Martin F.M."/>
            <person name="Hacquard S."/>
        </authorList>
    </citation>
    <scope>NUCLEOTIDE SEQUENCE</scope>
    <source>
        <strain evidence="1">MPI-CAGE-AT-0147</strain>
    </source>
</reference>
<dbReference type="OrthoDB" id="5240432at2759"/>
<feature type="non-terminal residue" evidence="1">
    <location>
        <position position="1"/>
    </location>
</feature>
<gene>
    <name evidence="1" type="ORF">EDB81DRAFT_927296</name>
</gene>
<protein>
    <submittedName>
        <fullName evidence="1">Uncharacterized protein</fullName>
    </submittedName>
</protein>
<dbReference type="EMBL" id="JAGMUV010000046">
    <property type="protein sequence ID" value="KAH7110286.1"/>
    <property type="molecule type" value="Genomic_DNA"/>
</dbReference>
<name>A0A9P9D071_9HYPO</name>